<protein>
    <submittedName>
        <fullName evidence="3">Uncharacterized protein</fullName>
    </submittedName>
</protein>
<proteinExistence type="predicted"/>
<keyword evidence="2" id="KW-0812">Transmembrane</keyword>
<sequence length="195" mass="22368">MQTTTMSSVNVSKKVPREPKVLLRSTSFQKLCSVSYNFKIEAIQSYKEHIKTVIKLLKIATRVYVISVYFKFITTVLFNEFFVKLYTQLKTNYIITNEVLGSPKSFSSKPDVKHSRHQESHDASQSRGPMKSNVISHYKNAVQTFLAYTCIGYIALEIISLITTLWLASNIPFGLMFLMLDLSYIGFIMFKIALH</sequence>
<organism evidence="3 4">
    <name type="scientific">Anopheles maculatus</name>
    <dbReference type="NCBI Taxonomy" id="74869"/>
    <lineage>
        <taxon>Eukaryota</taxon>
        <taxon>Metazoa</taxon>
        <taxon>Ecdysozoa</taxon>
        <taxon>Arthropoda</taxon>
        <taxon>Hexapoda</taxon>
        <taxon>Insecta</taxon>
        <taxon>Pterygota</taxon>
        <taxon>Neoptera</taxon>
        <taxon>Endopterygota</taxon>
        <taxon>Diptera</taxon>
        <taxon>Nematocera</taxon>
        <taxon>Culicoidea</taxon>
        <taxon>Culicidae</taxon>
        <taxon>Anophelinae</taxon>
        <taxon>Anopheles</taxon>
        <taxon>Anopheles maculatus group</taxon>
    </lineage>
</organism>
<accession>A0A182SWD6</accession>
<feature type="transmembrane region" description="Helical" evidence="2">
    <location>
        <begin position="173"/>
        <end position="194"/>
    </location>
</feature>
<keyword evidence="4" id="KW-1185">Reference proteome</keyword>
<dbReference type="Proteomes" id="UP000075901">
    <property type="component" value="Unassembled WGS sequence"/>
</dbReference>
<evidence type="ECO:0000313" key="4">
    <source>
        <dbReference type="Proteomes" id="UP000075901"/>
    </source>
</evidence>
<reference evidence="4" key="1">
    <citation type="submission" date="2013-09" db="EMBL/GenBank/DDBJ databases">
        <title>The Genome Sequence of Anopheles maculatus species B.</title>
        <authorList>
            <consortium name="The Broad Institute Genomics Platform"/>
            <person name="Neafsey D.E."/>
            <person name="Besansky N."/>
            <person name="Howell P."/>
            <person name="Walton C."/>
            <person name="Young S.K."/>
            <person name="Zeng Q."/>
            <person name="Gargeya S."/>
            <person name="Fitzgerald M."/>
            <person name="Haas B."/>
            <person name="Abouelleil A."/>
            <person name="Allen A.W."/>
            <person name="Alvarado L."/>
            <person name="Arachchi H.M."/>
            <person name="Berlin A.M."/>
            <person name="Chapman S.B."/>
            <person name="Gainer-Dewar J."/>
            <person name="Goldberg J."/>
            <person name="Griggs A."/>
            <person name="Gujja S."/>
            <person name="Hansen M."/>
            <person name="Howarth C."/>
            <person name="Imamovic A."/>
            <person name="Ireland A."/>
            <person name="Larimer J."/>
            <person name="McCowan C."/>
            <person name="Murphy C."/>
            <person name="Pearson M."/>
            <person name="Poon T.W."/>
            <person name="Priest M."/>
            <person name="Roberts A."/>
            <person name="Saif S."/>
            <person name="Shea T."/>
            <person name="Sisk P."/>
            <person name="Sykes S."/>
            <person name="Wortman J."/>
            <person name="Nusbaum C."/>
            <person name="Birren B."/>
        </authorList>
    </citation>
    <scope>NUCLEOTIDE SEQUENCE [LARGE SCALE GENOMIC DNA]</scope>
    <source>
        <strain evidence="4">maculatus3</strain>
    </source>
</reference>
<dbReference type="AlphaFoldDB" id="A0A182SWD6"/>
<dbReference type="VEuPathDB" id="VectorBase:AMAM014771"/>
<evidence type="ECO:0000256" key="2">
    <source>
        <dbReference type="SAM" id="Phobius"/>
    </source>
</evidence>
<dbReference type="EnsemblMetazoa" id="AMAM014771-RA">
    <property type="protein sequence ID" value="AMAM014771-PA"/>
    <property type="gene ID" value="AMAM014771"/>
</dbReference>
<reference evidence="3" key="2">
    <citation type="submission" date="2020-05" db="UniProtKB">
        <authorList>
            <consortium name="EnsemblMetazoa"/>
        </authorList>
    </citation>
    <scope>IDENTIFICATION</scope>
    <source>
        <strain evidence="3">maculatus3</strain>
    </source>
</reference>
<evidence type="ECO:0000256" key="1">
    <source>
        <dbReference type="SAM" id="MobiDB-lite"/>
    </source>
</evidence>
<keyword evidence="2" id="KW-1133">Transmembrane helix</keyword>
<name>A0A182SWD6_9DIPT</name>
<keyword evidence="2" id="KW-0472">Membrane</keyword>
<feature type="compositionally biased region" description="Basic and acidic residues" evidence="1">
    <location>
        <begin position="110"/>
        <end position="124"/>
    </location>
</feature>
<evidence type="ECO:0000313" key="3">
    <source>
        <dbReference type="EnsemblMetazoa" id="AMAM014771-PA"/>
    </source>
</evidence>
<feature type="region of interest" description="Disordered" evidence="1">
    <location>
        <begin position="104"/>
        <end position="131"/>
    </location>
</feature>
<feature type="transmembrane region" description="Helical" evidence="2">
    <location>
        <begin position="145"/>
        <end position="167"/>
    </location>
</feature>